<dbReference type="Proteomes" id="UP000523601">
    <property type="component" value="Unassembled WGS sequence"/>
</dbReference>
<evidence type="ECO:0008006" key="4">
    <source>
        <dbReference type="Google" id="ProtNLM"/>
    </source>
</evidence>
<dbReference type="EMBL" id="JABCJD010000001">
    <property type="protein sequence ID" value="NVO26737.1"/>
    <property type="molecule type" value="Genomic_DNA"/>
</dbReference>
<keyword evidence="3" id="KW-1185">Reference proteome</keyword>
<feature type="transmembrane region" description="Helical" evidence="1">
    <location>
        <begin position="121"/>
        <end position="142"/>
    </location>
</feature>
<evidence type="ECO:0000256" key="1">
    <source>
        <dbReference type="SAM" id="Phobius"/>
    </source>
</evidence>
<feature type="transmembrane region" description="Helical" evidence="1">
    <location>
        <begin position="83"/>
        <end position="109"/>
    </location>
</feature>
<evidence type="ECO:0000313" key="3">
    <source>
        <dbReference type="Proteomes" id="UP000523601"/>
    </source>
</evidence>
<keyword evidence="1" id="KW-1133">Transmembrane helix</keyword>
<protein>
    <recommendedName>
        <fullName evidence="4">DUF1648 domain-containing protein</fullName>
    </recommendedName>
</protein>
<reference evidence="2 3" key="1">
    <citation type="submission" date="2020-04" db="EMBL/GenBank/DDBJ databases">
        <title>Donghicola sp., a member of the Rhodobacteraceae family isolated from mangrove forest in Thailand.</title>
        <authorList>
            <person name="Charoenyingcharoen P."/>
            <person name="Yukphan P."/>
        </authorList>
    </citation>
    <scope>NUCLEOTIDE SEQUENCE [LARGE SCALE GENOMIC DNA]</scope>
    <source>
        <strain evidence="2 3">C2-DW-16</strain>
    </source>
</reference>
<sequence length="180" mass="19079">MTPSRVLGVLVTLLAVLALLVWVPNDTVSGFVQSKRGRVSIGDAMAPALAFGLMALSGVLILWEERTAKTPGPSDRRGPTFVAVLLGICVGAFAIMIWAGPLAVAVFATDETYRNLRDAMPWKHIGFAIGGTGLVTALITLVESRFSWFALLIGVATVTVLIGVFDLAFDDLLLPPNGDQ</sequence>
<feature type="transmembrane region" description="Helical" evidence="1">
    <location>
        <begin position="6"/>
        <end position="23"/>
    </location>
</feature>
<name>A0ABX2PCH8_9RHOB</name>
<keyword evidence="1" id="KW-0812">Transmembrane</keyword>
<gene>
    <name evidence="2" type="ORF">HJ526_04845</name>
</gene>
<feature type="transmembrane region" description="Helical" evidence="1">
    <location>
        <begin position="44"/>
        <end position="63"/>
    </location>
</feature>
<feature type="transmembrane region" description="Helical" evidence="1">
    <location>
        <begin position="148"/>
        <end position="169"/>
    </location>
</feature>
<evidence type="ECO:0000313" key="2">
    <source>
        <dbReference type="EMBL" id="NVO26737.1"/>
    </source>
</evidence>
<comment type="caution">
    <text evidence="2">The sequence shown here is derived from an EMBL/GenBank/DDBJ whole genome shotgun (WGS) entry which is preliminary data.</text>
</comment>
<accession>A0ABX2PCH8</accession>
<keyword evidence="1" id="KW-0472">Membrane</keyword>
<organism evidence="2 3">
    <name type="scientific">Donghicola mangrovi</name>
    <dbReference type="NCBI Taxonomy" id="2729614"/>
    <lineage>
        <taxon>Bacteria</taxon>
        <taxon>Pseudomonadati</taxon>
        <taxon>Pseudomonadota</taxon>
        <taxon>Alphaproteobacteria</taxon>
        <taxon>Rhodobacterales</taxon>
        <taxon>Roseobacteraceae</taxon>
        <taxon>Donghicola</taxon>
    </lineage>
</organism>
<proteinExistence type="predicted"/>